<dbReference type="RefSeq" id="WP_070938591.1">
    <property type="nucleotide sequence ID" value="NZ_MLIK01000019.1"/>
</dbReference>
<dbReference type="Proteomes" id="UP000179616">
    <property type="component" value="Unassembled WGS sequence"/>
</dbReference>
<proteinExistence type="inferred from homology"/>
<evidence type="ECO:0000259" key="4">
    <source>
        <dbReference type="PROSITE" id="PS51186"/>
    </source>
</evidence>
<dbReference type="GeneID" id="57168452"/>
<dbReference type="NCBIfam" id="TIGR01575">
    <property type="entry name" value="rimI"/>
    <property type="match status" value="1"/>
</dbReference>
<comment type="function">
    <text evidence="3">Acetylates the N-terminal alanine of ribosomal protein bS18.</text>
</comment>
<sequence length="155" mass="17180">MTIELGPLRRRDARRCAELEAILFQGDDPWPESAFRSELAATHVFYLAARDGRTLVGYGGISRLGHQEPEYEIHTIGVDLAYQKQGLGRRLLDALLAHADQDPGPVFLEVRTDNEAAIALYHGTGFETVGLRKRYYPGSGADAFTMKRPAHGTVK</sequence>
<comment type="subcellular location">
    <subcellularLocation>
        <location evidence="3">Cytoplasm</location>
    </subcellularLocation>
</comment>
<dbReference type="OrthoDB" id="529907at2"/>
<dbReference type="EC" id="2.3.1.266" evidence="3"/>
<dbReference type="STRING" id="948102.BKG76_16695"/>
<dbReference type="InterPro" id="IPR000182">
    <property type="entry name" value="GNAT_dom"/>
</dbReference>
<comment type="caution">
    <text evidence="5">The sequence shown here is derived from an EMBL/GenBank/DDBJ whole genome shotgun (WGS) entry which is preliminary data.</text>
</comment>
<dbReference type="AlphaFoldDB" id="A0A1S1L9V7"/>
<dbReference type="Gene3D" id="3.40.630.30">
    <property type="match status" value="1"/>
</dbReference>
<dbReference type="InterPro" id="IPR016181">
    <property type="entry name" value="Acyl_CoA_acyltransferase"/>
</dbReference>
<dbReference type="InterPro" id="IPR006464">
    <property type="entry name" value="AcTrfase_RimI/Ard1"/>
</dbReference>
<evidence type="ECO:0000313" key="5">
    <source>
        <dbReference type="EMBL" id="OHU22145.1"/>
    </source>
</evidence>
<feature type="domain" description="N-acetyltransferase" evidence="4">
    <location>
        <begin position="3"/>
        <end position="151"/>
    </location>
</feature>
<name>A0A1S1L9V7_9MYCO</name>
<evidence type="ECO:0000313" key="6">
    <source>
        <dbReference type="Proteomes" id="UP000179616"/>
    </source>
</evidence>
<keyword evidence="3" id="KW-0963">Cytoplasm</keyword>
<evidence type="ECO:0000256" key="1">
    <source>
        <dbReference type="ARBA" id="ARBA00022679"/>
    </source>
</evidence>
<organism evidence="5 6">
    <name type="scientific">Mycobacteroides franklinii</name>
    <dbReference type="NCBI Taxonomy" id="948102"/>
    <lineage>
        <taxon>Bacteria</taxon>
        <taxon>Bacillati</taxon>
        <taxon>Actinomycetota</taxon>
        <taxon>Actinomycetes</taxon>
        <taxon>Mycobacteriales</taxon>
        <taxon>Mycobacteriaceae</taxon>
        <taxon>Mycobacteroides</taxon>
    </lineage>
</organism>
<comment type="similarity">
    <text evidence="3">Belongs to the acetyltransferase family. RimI subfamily.</text>
</comment>
<evidence type="ECO:0000256" key="3">
    <source>
        <dbReference type="RuleBase" id="RU363094"/>
    </source>
</evidence>
<dbReference type="PROSITE" id="PS51186">
    <property type="entry name" value="GNAT"/>
    <property type="match status" value="1"/>
</dbReference>
<dbReference type="GO" id="GO:0008999">
    <property type="term" value="F:protein-N-terminal-alanine acetyltransferase activity"/>
    <property type="evidence" value="ECO:0007669"/>
    <property type="project" value="UniProtKB-EC"/>
</dbReference>
<dbReference type="EMBL" id="MLIK01000019">
    <property type="protein sequence ID" value="OHU22145.1"/>
    <property type="molecule type" value="Genomic_DNA"/>
</dbReference>
<keyword evidence="1 5" id="KW-0808">Transferase</keyword>
<dbReference type="Pfam" id="PF00583">
    <property type="entry name" value="Acetyltransf_1"/>
    <property type="match status" value="1"/>
</dbReference>
<evidence type="ECO:0000256" key="2">
    <source>
        <dbReference type="ARBA" id="ARBA00023315"/>
    </source>
</evidence>
<keyword evidence="2" id="KW-0012">Acyltransferase</keyword>
<dbReference type="PANTHER" id="PTHR43877">
    <property type="entry name" value="AMINOALKYLPHOSPHONATE N-ACETYLTRANSFERASE-RELATED-RELATED"/>
    <property type="match status" value="1"/>
</dbReference>
<protein>
    <recommendedName>
        <fullName evidence="3">[Ribosomal protein bS18]-alanine N-acetyltransferase</fullName>
        <ecNumber evidence="3">2.3.1.266</ecNumber>
    </recommendedName>
</protein>
<dbReference type="InterPro" id="IPR050832">
    <property type="entry name" value="Bact_Acetyltransf"/>
</dbReference>
<dbReference type="SUPFAM" id="SSF55729">
    <property type="entry name" value="Acyl-CoA N-acyltransferases (Nat)"/>
    <property type="match status" value="1"/>
</dbReference>
<accession>A0A1S1L9V7</accession>
<comment type="catalytic activity">
    <reaction evidence="3">
        <text>N-terminal L-alanyl-[ribosomal protein bS18] + acetyl-CoA = N-terminal N(alpha)-acetyl-L-alanyl-[ribosomal protein bS18] + CoA + H(+)</text>
        <dbReference type="Rhea" id="RHEA:43756"/>
        <dbReference type="Rhea" id="RHEA-COMP:10676"/>
        <dbReference type="Rhea" id="RHEA-COMP:10677"/>
        <dbReference type="ChEBI" id="CHEBI:15378"/>
        <dbReference type="ChEBI" id="CHEBI:57287"/>
        <dbReference type="ChEBI" id="CHEBI:57288"/>
        <dbReference type="ChEBI" id="CHEBI:64718"/>
        <dbReference type="ChEBI" id="CHEBI:83683"/>
        <dbReference type="EC" id="2.3.1.266"/>
    </reaction>
</comment>
<reference evidence="5 6" key="1">
    <citation type="submission" date="2016-10" db="EMBL/GenBank/DDBJ databases">
        <title>Evaluation of Human, Veterinary and Environmental Mycobacterium chelonae Isolates by Core Genome Phylogenomic Analysis, Targeted Gene Comparison, and Anti-microbial Susceptibility Patterns: A Tale of Mistaken Identities.</title>
        <authorList>
            <person name="Fogelson S.B."/>
            <person name="Camus A.C."/>
            <person name="Lorenz W."/>
            <person name="Vasireddy R."/>
            <person name="Vasireddy S."/>
            <person name="Smith T."/>
            <person name="Brown-Elliott B.A."/>
            <person name="Wallace R.J.Jr."/>
            <person name="Hasan N.A."/>
            <person name="Reischl U."/>
            <person name="Sanchez S."/>
        </authorList>
    </citation>
    <scope>NUCLEOTIDE SEQUENCE [LARGE SCALE GENOMIC DNA]</scope>
    <source>
        <strain evidence="5 6">1559</strain>
    </source>
</reference>
<gene>
    <name evidence="5" type="ORF">BKG76_16695</name>
</gene>
<dbReference type="GO" id="GO:0005737">
    <property type="term" value="C:cytoplasm"/>
    <property type="evidence" value="ECO:0007669"/>
    <property type="project" value="UniProtKB-SubCell"/>
</dbReference>
<dbReference type="CDD" id="cd04301">
    <property type="entry name" value="NAT_SF"/>
    <property type="match status" value="1"/>
</dbReference>